<sequence>MLIEQGIYQAQYFARKIDKLKSFELILEPTLNIVNYRYIPDYLRDKLEKKC</sequence>
<proteinExistence type="predicted"/>
<comment type="caution">
    <text evidence="1">The sequence shown here is derived from an EMBL/GenBank/DDBJ whole genome shotgun (WGS) entry which is preliminary data.</text>
</comment>
<dbReference type="Proteomes" id="UP000018198">
    <property type="component" value="Unassembled WGS sequence"/>
</dbReference>
<gene>
    <name evidence="1" type="ORF">CWATWH0401_2802</name>
</gene>
<evidence type="ECO:0000313" key="1">
    <source>
        <dbReference type="EMBL" id="CCQ60878.1"/>
    </source>
</evidence>
<dbReference type="InterPro" id="IPR015424">
    <property type="entry name" value="PyrdxlP-dep_Trfase"/>
</dbReference>
<protein>
    <submittedName>
        <fullName evidence="1">Pyridoxal-dependent decarboxylase</fullName>
    </submittedName>
</protein>
<organism evidence="1 2">
    <name type="scientific">Crocosphaera watsonii WH 0401</name>
    <dbReference type="NCBI Taxonomy" id="555881"/>
    <lineage>
        <taxon>Bacteria</taxon>
        <taxon>Bacillati</taxon>
        <taxon>Cyanobacteriota</taxon>
        <taxon>Cyanophyceae</taxon>
        <taxon>Oscillatoriophycideae</taxon>
        <taxon>Chroococcales</taxon>
        <taxon>Aphanothecaceae</taxon>
        <taxon>Crocosphaera</taxon>
    </lineage>
</organism>
<dbReference type="InterPro" id="IPR015422">
    <property type="entry name" value="PyrdxlP-dep_Trfase_small"/>
</dbReference>
<accession>T2J4T6</accession>
<evidence type="ECO:0000313" key="2">
    <source>
        <dbReference type="Proteomes" id="UP000018198"/>
    </source>
</evidence>
<dbReference type="EMBL" id="CAQM01000228">
    <property type="protein sequence ID" value="CCQ60878.1"/>
    <property type="molecule type" value="Genomic_DNA"/>
</dbReference>
<reference evidence="1 2" key="2">
    <citation type="submission" date="2013-09" db="EMBL/GenBank/DDBJ databases">
        <title>Whole genome comparison of six Crocosphaera watsonii strains with differing phenotypes.</title>
        <authorList>
            <person name="Bench S.R."/>
            <person name="Heller P."/>
            <person name="Frank I."/>
            <person name="Arciniega M."/>
            <person name="Shilova I.N."/>
            <person name="Zehr J.P."/>
        </authorList>
    </citation>
    <scope>NUCLEOTIDE SEQUENCE [LARGE SCALE GENOMIC DNA]</scope>
    <source>
        <strain evidence="1 2">WH 0401</strain>
    </source>
</reference>
<dbReference type="SUPFAM" id="SSF53383">
    <property type="entry name" value="PLP-dependent transferases"/>
    <property type="match status" value="1"/>
</dbReference>
<reference evidence="1 2" key="1">
    <citation type="submission" date="2013-01" db="EMBL/GenBank/DDBJ databases">
        <authorList>
            <person name="Bench S."/>
        </authorList>
    </citation>
    <scope>NUCLEOTIDE SEQUENCE [LARGE SCALE GENOMIC DNA]</scope>
    <source>
        <strain evidence="1 2">WH 0401</strain>
    </source>
</reference>
<dbReference type="Gene3D" id="3.90.1150.10">
    <property type="entry name" value="Aspartate Aminotransferase, domain 1"/>
    <property type="match status" value="1"/>
</dbReference>
<dbReference type="AlphaFoldDB" id="T2J4T6"/>
<name>T2J4T6_CROWT</name>